<dbReference type="RefSeq" id="WP_093201714.1">
    <property type="nucleotide sequence ID" value="NZ_FNGS01000004.1"/>
</dbReference>
<keyword evidence="3" id="KW-0732">Signal</keyword>
<accession>A0A1G9PJ09</accession>
<evidence type="ECO:0000256" key="1">
    <source>
        <dbReference type="SAM" id="Coils"/>
    </source>
</evidence>
<evidence type="ECO:0000256" key="2">
    <source>
        <dbReference type="SAM" id="Phobius"/>
    </source>
</evidence>
<feature type="transmembrane region" description="Helical" evidence="2">
    <location>
        <begin position="147"/>
        <end position="165"/>
    </location>
</feature>
<organism evidence="4 5">
    <name type="scientific">Siphonobacter aquaeclarae</name>
    <dbReference type="NCBI Taxonomy" id="563176"/>
    <lineage>
        <taxon>Bacteria</taxon>
        <taxon>Pseudomonadati</taxon>
        <taxon>Bacteroidota</taxon>
        <taxon>Cytophagia</taxon>
        <taxon>Cytophagales</taxon>
        <taxon>Cytophagaceae</taxon>
        <taxon>Siphonobacter</taxon>
    </lineage>
</organism>
<protein>
    <submittedName>
        <fullName evidence="4">Uncharacterized protein</fullName>
    </submittedName>
</protein>
<feature type="chain" id="PRO_5011478555" evidence="3">
    <location>
        <begin position="18"/>
        <end position="171"/>
    </location>
</feature>
<feature type="signal peptide" evidence="3">
    <location>
        <begin position="1"/>
        <end position="17"/>
    </location>
</feature>
<dbReference type="AlphaFoldDB" id="A0A1G9PJ09"/>
<keyword evidence="2" id="KW-0472">Membrane</keyword>
<gene>
    <name evidence="4" type="ORF">SAMN04488090_2200</name>
</gene>
<dbReference type="EMBL" id="FNGS01000004">
    <property type="protein sequence ID" value="SDL98760.1"/>
    <property type="molecule type" value="Genomic_DNA"/>
</dbReference>
<keyword evidence="1" id="KW-0175">Coiled coil</keyword>
<keyword evidence="2" id="KW-0812">Transmembrane</keyword>
<keyword evidence="5" id="KW-1185">Reference proteome</keyword>
<name>A0A1G9PJ09_9BACT</name>
<evidence type="ECO:0000313" key="4">
    <source>
        <dbReference type="EMBL" id="SDL98760.1"/>
    </source>
</evidence>
<feature type="coiled-coil region" evidence="1">
    <location>
        <begin position="87"/>
        <end position="142"/>
    </location>
</feature>
<evidence type="ECO:0000256" key="3">
    <source>
        <dbReference type="SAM" id="SignalP"/>
    </source>
</evidence>
<keyword evidence="2" id="KW-1133">Transmembrane helix</keyword>
<reference evidence="4 5" key="1">
    <citation type="submission" date="2016-10" db="EMBL/GenBank/DDBJ databases">
        <authorList>
            <person name="de Groot N.N."/>
        </authorList>
    </citation>
    <scope>NUCLEOTIDE SEQUENCE [LARGE SCALE GENOMIC DNA]</scope>
    <source>
        <strain evidence="4 5">DSM 21668</strain>
    </source>
</reference>
<evidence type="ECO:0000313" key="5">
    <source>
        <dbReference type="Proteomes" id="UP000198901"/>
    </source>
</evidence>
<dbReference type="SUPFAM" id="SSF58100">
    <property type="entry name" value="Bacterial hemolysins"/>
    <property type="match status" value="1"/>
</dbReference>
<dbReference type="Proteomes" id="UP000198901">
    <property type="component" value="Unassembled WGS sequence"/>
</dbReference>
<dbReference type="OrthoDB" id="797840at2"/>
<sequence>MKRIFFLLCLLPAVSQAQDIRYSYVARPDSVLNLLVGQREDLYKKWSEDQQERNAFFGGQSKNDLRNIIATMEKILKKDNEILAELNRMKNSEVAELRRKNSDVNQRVNTYLGESGALMEENRQLKDQLERNRRRLDDIEEQSRRPFQITAGLLVMSWVGFFLVWRRVRKV</sequence>
<proteinExistence type="predicted"/>